<name>A0ABW2PXF2_9BACL</name>
<reference evidence="4" key="1">
    <citation type="journal article" date="2019" name="Int. J. Syst. Evol. Microbiol.">
        <title>The Global Catalogue of Microorganisms (GCM) 10K type strain sequencing project: providing services to taxonomists for standard genome sequencing and annotation.</title>
        <authorList>
            <consortium name="The Broad Institute Genomics Platform"/>
            <consortium name="The Broad Institute Genome Sequencing Center for Infectious Disease"/>
            <person name="Wu L."/>
            <person name="Ma J."/>
        </authorList>
    </citation>
    <scope>NUCLEOTIDE SEQUENCE [LARGE SCALE GENOMIC DNA]</scope>
    <source>
        <strain evidence="4">CGMCC 1.16305</strain>
    </source>
</reference>
<evidence type="ECO:0000256" key="2">
    <source>
        <dbReference type="SAM" id="MobiDB-lite"/>
    </source>
</evidence>
<gene>
    <name evidence="3" type="ORF">ACFQRG_12830</name>
</gene>
<evidence type="ECO:0000256" key="1">
    <source>
        <dbReference type="ARBA" id="ARBA00022795"/>
    </source>
</evidence>
<evidence type="ECO:0000313" key="3">
    <source>
        <dbReference type="EMBL" id="MFC7393839.1"/>
    </source>
</evidence>
<dbReference type="InterPro" id="IPR036679">
    <property type="entry name" value="FlgN-like_sf"/>
</dbReference>
<keyword evidence="3" id="KW-0282">Flagellum</keyword>
<protein>
    <submittedName>
        <fullName evidence="3">Flagellar protein FlgN</fullName>
    </submittedName>
</protein>
<feature type="region of interest" description="Disordered" evidence="2">
    <location>
        <begin position="144"/>
        <end position="163"/>
    </location>
</feature>
<accession>A0ABW2PXF2</accession>
<dbReference type="SUPFAM" id="SSF140566">
    <property type="entry name" value="FlgN-like"/>
    <property type="match status" value="1"/>
</dbReference>
<dbReference type="EMBL" id="JBHTCO010000016">
    <property type="protein sequence ID" value="MFC7393839.1"/>
    <property type="molecule type" value="Genomic_DNA"/>
</dbReference>
<dbReference type="RefSeq" id="WP_380966572.1">
    <property type="nucleotide sequence ID" value="NZ_JBHTCO010000016.1"/>
</dbReference>
<keyword evidence="3" id="KW-0969">Cilium</keyword>
<keyword evidence="1" id="KW-1005">Bacterial flagellum biogenesis</keyword>
<evidence type="ECO:0000313" key="4">
    <source>
        <dbReference type="Proteomes" id="UP001596505"/>
    </source>
</evidence>
<dbReference type="Pfam" id="PF05130">
    <property type="entry name" value="FlgN"/>
    <property type="match status" value="1"/>
</dbReference>
<keyword evidence="4" id="KW-1185">Reference proteome</keyword>
<dbReference type="InterPro" id="IPR007809">
    <property type="entry name" value="FlgN-like"/>
</dbReference>
<proteinExistence type="predicted"/>
<dbReference type="Proteomes" id="UP001596505">
    <property type="component" value="Unassembled WGS sequence"/>
</dbReference>
<organism evidence="3 4">
    <name type="scientific">Scopulibacillus cellulosilyticus</name>
    <dbReference type="NCBI Taxonomy" id="2665665"/>
    <lineage>
        <taxon>Bacteria</taxon>
        <taxon>Bacillati</taxon>
        <taxon>Bacillota</taxon>
        <taxon>Bacilli</taxon>
        <taxon>Bacillales</taxon>
        <taxon>Sporolactobacillaceae</taxon>
        <taxon>Scopulibacillus</taxon>
    </lineage>
</organism>
<dbReference type="Gene3D" id="1.20.58.300">
    <property type="entry name" value="FlgN-like"/>
    <property type="match status" value="1"/>
</dbReference>
<sequence length="163" mass="18675">MVEELINNLKTIISGHKMLNQLAAAKIQVIKDGDVKQLNQIINQEEKVICRIRQLEKDREMIVKAILQKKNVSGEHTPALTEILAYIPSVYHHQLKQLRGELVQQIESLKETNDLNQQLLRQSLQWVHLNINLLQPQPTLNNYQHPGKALGGQPMLSRIDSRA</sequence>
<keyword evidence="3" id="KW-0966">Cell projection</keyword>
<comment type="caution">
    <text evidence="3">The sequence shown here is derived from an EMBL/GenBank/DDBJ whole genome shotgun (WGS) entry which is preliminary data.</text>
</comment>